<evidence type="ECO:0000313" key="2">
    <source>
        <dbReference type="EMBL" id="RZC39304.1"/>
    </source>
</evidence>
<dbReference type="Pfam" id="PF16020">
    <property type="entry name" value="Deltameth_res"/>
    <property type="match status" value="1"/>
</dbReference>
<comment type="caution">
    <text evidence="2">The sequence shown here is derived from an EMBL/GenBank/DDBJ whole genome shotgun (WGS) entry which is preliminary data.</text>
</comment>
<sequence>MQAPKLLRLGTRFGQSRSYASRDIFPATTMNDLPSPRGNWQKAYDQNQQKYNRHLLIGIISLGGTLAFGQYCGFHRMYDDIPDTPAVIASYKVEE</sequence>
<dbReference type="OrthoDB" id="9981889at2759"/>
<evidence type="ECO:0000259" key="1">
    <source>
        <dbReference type="Pfam" id="PF16020"/>
    </source>
</evidence>
<feature type="domain" description="Deltamethrin resistance protein prag01" evidence="1">
    <location>
        <begin position="31"/>
        <end position="82"/>
    </location>
</feature>
<dbReference type="EMBL" id="QDEB01035648">
    <property type="protein sequence ID" value="RZC39304.1"/>
    <property type="molecule type" value="Genomic_DNA"/>
</dbReference>
<organism evidence="2 3">
    <name type="scientific">Asbolus verrucosus</name>
    <name type="common">Desert ironclad beetle</name>
    <dbReference type="NCBI Taxonomy" id="1661398"/>
    <lineage>
        <taxon>Eukaryota</taxon>
        <taxon>Metazoa</taxon>
        <taxon>Ecdysozoa</taxon>
        <taxon>Arthropoda</taxon>
        <taxon>Hexapoda</taxon>
        <taxon>Insecta</taxon>
        <taxon>Pterygota</taxon>
        <taxon>Neoptera</taxon>
        <taxon>Endopterygota</taxon>
        <taxon>Coleoptera</taxon>
        <taxon>Polyphaga</taxon>
        <taxon>Cucujiformia</taxon>
        <taxon>Tenebrionidae</taxon>
        <taxon>Pimeliinae</taxon>
        <taxon>Asbolus</taxon>
    </lineage>
</organism>
<dbReference type="PANTHER" id="PTHR22133:SF2">
    <property type="entry name" value="AT01821P-RELATED"/>
    <property type="match status" value="1"/>
</dbReference>
<dbReference type="Proteomes" id="UP000292052">
    <property type="component" value="Unassembled WGS sequence"/>
</dbReference>
<evidence type="ECO:0000313" key="3">
    <source>
        <dbReference type="Proteomes" id="UP000292052"/>
    </source>
</evidence>
<keyword evidence="3" id="KW-1185">Reference proteome</keyword>
<dbReference type="InterPro" id="IPR031973">
    <property type="entry name" value="Deltameth_res_prag01"/>
</dbReference>
<dbReference type="AlphaFoldDB" id="A0A482W2L6"/>
<dbReference type="STRING" id="1661398.A0A482W2L6"/>
<dbReference type="PANTHER" id="PTHR22133">
    <property type="entry name" value="AT01821P-RELATED"/>
    <property type="match status" value="1"/>
</dbReference>
<protein>
    <recommendedName>
        <fullName evidence="1">Deltamethrin resistance protein prag01 domain-containing protein</fullName>
    </recommendedName>
</protein>
<name>A0A482W2L6_ASBVE</name>
<gene>
    <name evidence="2" type="ORF">BDFB_005629</name>
</gene>
<accession>A0A482W2L6</accession>
<reference evidence="2 3" key="1">
    <citation type="submission" date="2017-03" db="EMBL/GenBank/DDBJ databases">
        <title>Genome of the blue death feigning beetle - Asbolus verrucosus.</title>
        <authorList>
            <person name="Rider S.D."/>
        </authorList>
    </citation>
    <scope>NUCLEOTIDE SEQUENCE [LARGE SCALE GENOMIC DNA]</scope>
    <source>
        <strain evidence="2">Butters</strain>
        <tissue evidence="2">Head and leg muscle</tissue>
    </source>
</reference>
<proteinExistence type="predicted"/>